<reference evidence="8 9" key="1">
    <citation type="submission" date="2017-01" db="EMBL/GenBank/DDBJ databases">
        <authorList>
            <person name="Mah S.A."/>
            <person name="Swanson W.J."/>
            <person name="Moy G.W."/>
            <person name="Vacquier V.D."/>
        </authorList>
    </citation>
    <scope>NUCLEOTIDE SEQUENCE [LARGE SCALE GENOMIC DNA]</scope>
    <source>
        <strain evidence="8 9">M9</strain>
    </source>
</reference>
<dbReference type="PANTHER" id="PTHR37422:SF13">
    <property type="entry name" value="LIPOPOLYSACCHARIDE BIOSYNTHESIS PROTEIN PA4999-RELATED"/>
    <property type="match status" value="1"/>
</dbReference>
<feature type="transmembrane region" description="Helical" evidence="6">
    <location>
        <begin position="328"/>
        <end position="353"/>
    </location>
</feature>
<dbReference type="Proteomes" id="UP000223759">
    <property type="component" value="Unassembled WGS sequence"/>
</dbReference>
<feature type="transmembrane region" description="Helical" evidence="6">
    <location>
        <begin position="238"/>
        <end position="257"/>
    </location>
</feature>
<dbReference type="PANTHER" id="PTHR37422">
    <property type="entry name" value="TEICHURONIC ACID BIOSYNTHESIS PROTEIN TUAE"/>
    <property type="match status" value="1"/>
</dbReference>
<keyword evidence="3 6" id="KW-1133">Transmembrane helix</keyword>
<feature type="transmembrane region" description="Helical" evidence="6">
    <location>
        <begin position="198"/>
        <end position="226"/>
    </location>
</feature>
<dbReference type="AlphaFoldDB" id="A0A1R3VQQ8"/>
<feature type="transmembrane region" description="Helical" evidence="6">
    <location>
        <begin position="93"/>
        <end position="114"/>
    </location>
</feature>
<feature type="region of interest" description="Disordered" evidence="5">
    <location>
        <begin position="412"/>
        <end position="432"/>
    </location>
</feature>
<accession>A0A1R3VQQ8</accession>
<organism evidence="8 9">
    <name type="scientific">Ectothiorhodosinus mongolicus</name>
    <dbReference type="NCBI Taxonomy" id="233100"/>
    <lineage>
        <taxon>Bacteria</taxon>
        <taxon>Pseudomonadati</taxon>
        <taxon>Pseudomonadota</taxon>
        <taxon>Gammaproteobacteria</taxon>
        <taxon>Chromatiales</taxon>
        <taxon>Ectothiorhodospiraceae</taxon>
        <taxon>Ectothiorhodosinus</taxon>
    </lineage>
</organism>
<evidence type="ECO:0000256" key="6">
    <source>
        <dbReference type="SAM" id="Phobius"/>
    </source>
</evidence>
<feature type="transmembrane region" description="Helical" evidence="6">
    <location>
        <begin position="121"/>
        <end position="142"/>
    </location>
</feature>
<feature type="domain" description="O-antigen ligase-related" evidence="7">
    <location>
        <begin position="198"/>
        <end position="346"/>
    </location>
</feature>
<evidence type="ECO:0000256" key="3">
    <source>
        <dbReference type="ARBA" id="ARBA00022989"/>
    </source>
</evidence>
<dbReference type="OrthoDB" id="8576060at2"/>
<keyword evidence="9" id="KW-1185">Reference proteome</keyword>
<dbReference type="GO" id="GO:0016020">
    <property type="term" value="C:membrane"/>
    <property type="evidence" value="ECO:0007669"/>
    <property type="project" value="UniProtKB-SubCell"/>
</dbReference>
<dbReference type="Pfam" id="PF04932">
    <property type="entry name" value="Wzy_C"/>
    <property type="match status" value="1"/>
</dbReference>
<feature type="transmembrane region" description="Helical" evidence="6">
    <location>
        <begin position="68"/>
        <end position="87"/>
    </location>
</feature>
<keyword evidence="4 6" id="KW-0472">Membrane</keyword>
<comment type="subcellular location">
    <subcellularLocation>
        <location evidence="1">Membrane</location>
        <topology evidence="1">Multi-pass membrane protein</topology>
    </subcellularLocation>
</comment>
<evidence type="ECO:0000313" key="9">
    <source>
        <dbReference type="Proteomes" id="UP000223759"/>
    </source>
</evidence>
<keyword evidence="8" id="KW-0436">Ligase</keyword>
<dbReference type="STRING" id="233100.SAMN05216526_0750"/>
<protein>
    <submittedName>
        <fullName evidence="8">O-antigen ligase</fullName>
    </submittedName>
</protein>
<evidence type="ECO:0000256" key="2">
    <source>
        <dbReference type="ARBA" id="ARBA00022692"/>
    </source>
</evidence>
<proteinExistence type="predicted"/>
<name>A0A1R3VQQ8_9GAMM</name>
<sequence>MLSKAPRENMPSALAVLRDWHVPALLLLYVFLIPLGESSLAVILFFAIGGSLLLYHDGKELFEEYRDWIYLSLALSIPIAISLLTAVRFEKTLISFIVFFAHGLAGIYVFVWCARNWTPNFLLYGIVTILSFWMVTALPNLLSGNLVMVWQEWLGALTGYIGSNRNPGALLSHFSPIYFEALYRASLRLRNRVPWLLAIPYLLVILLAGNRTSWMIVSLVIVIFLVRLLVLRHFSIRAAIASFFVVGLTLFLTMQYFPHFEQRLMRSLQAFQGNIESINYAGSSRVEIWQGGMSLAKDSLLTGKGTYAFGLLNYERGYVRNNWGHAHLYWLEVLVATGLLGLLLYLAVFTYLVNRLFWHIPWSSSAFSVMLTAVAMILPFNPNWDFYSSRVASLICFTLILGFAFMYGTQSSRSQHNTKPSCHKPSDQESLQ</sequence>
<dbReference type="InterPro" id="IPR051533">
    <property type="entry name" value="WaaL-like"/>
</dbReference>
<dbReference type="EMBL" id="FTPK01000001">
    <property type="protein sequence ID" value="SIT67034.1"/>
    <property type="molecule type" value="Genomic_DNA"/>
</dbReference>
<evidence type="ECO:0000313" key="8">
    <source>
        <dbReference type="EMBL" id="SIT67034.1"/>
    </source>
</evidence>
<gene>
    <name evidence="8" type="ORF">SAMN05216526_0750</name>
</gene>
<evidence type="ECO:0000256" key="5">
    <source>
        <dbReference type="SAM" id="MobiDB-lite"/>
    </source>
</evidence>
<evidence type="ECO:0000256" key="4">
    <source>
        <dbReference type="ARBA" id="ARBA00023136"/>
    </source>
</evidence>
<dbReference type="GO" id="GO:0016874">
    <property type="term" value="F:ligase activity"/>
    <property type="evidence" value="ECO:0007669"/>
    <property type="project" value="UniProtKB-KW"/>
</dbReference>
<feature type="transmembrane region" description="Helical" evidence="6">
    <location>
        <begin position="386"/>
        <end position="407"/>
    </location>
</feature>
<evidence type="ECO:0000256" key="1">
    <source>
        <dbReference type="ARBA" id="ARBA00004141"/>
    </source>
</evidence>
<feature type="transmembrane region" description="Helical" evidence="6">
    <location>
        <begin position="360"/>
        <end position="380"/>
    </location>
</feature>
<dbReference type="InterPro" id="IPR007016">
    <property type="entry name" value="O-antigen_ligase-rel_domated"/>
</dbReference>
<dbReference type="RefSeq" id="WP_076755032.1">
    <property type="nucleotide sequence ID" value="NZ_CP023018.1"/>
</dbReference>
<evidence type="ECO:0000259" key="7">
    <source>
        <dbReference type="Pfam" id="PF04932"/>
    </source>
</evidence>
<keyword evidence="2 6" id="KW-0812">Transmembrane</keyword>